<comment type="caution">
    <text evidence="1">The sequence shown here is derived from an EMBL/GenBank/DDBJ whole genome shotgun (WGS) entry which is preliminary data.</text>
</comment>
<dbReference type="AlphaFoldDB" id="A0A1T3NI50"/>
<dbReference type="EMBL" id="MWQN01000006">
    <property type="protein sequence ID" value="OPC76504.1"/>
    <property type="molecule type" value="Genomic_DNA"/>
</dbReference>
<sequence>MGGTGAVCRKSPVEALSARAGPALAPVDTAGRPGADPELVKYLHDDRRSRERLGLPRPAESEEACYVGRTTAVWVNATPRSPSRRRS</sequence>
<dbReference type="Proteomes" id="UP000190037">
    <property type="component" value="Unassembled WGS sequence"/>
</dbReference>
<evidence type="ECO:0000313" key="1">
    <source>
        <dbReference type="EMBL" id="OPC76504.1"/>
    </source>
</evidence>
<organism evidence="1 2">
    <name type="scientific">Embleya scabrispora</name>
    <dbReference type="NCBI Taxonomy" id="159449"/>
    <lineage>
        <taxon>Bacteria</taxon>
        <taxon>Bacillati</taxon>
        <taxon>Actinomycetota</taxon>
        <taxon>Actinomycetes</taxon>
        <taxon>Kitasatosporales</taxon>
        <taxon>Streptomycetaceae</taxon>
        <taxon>Embleya</taxon>
    </lineage>
</organism>
<reference evidence="1 2" key="1">
    <citation type="submission" date="2017-03" db="EMBL/GenBank/DDBJ databases">
        <title>Draft genome sequence of Streptomyces scabrisporus NF3, endophyte isolated from Amphipterygium adstringens.</title>
        <authorList>
            <person name="Vazquez M."/>
            <person name="Ceapa C.D."/>
            <person name="Rodriguez Luna D."/>
            <person name="Sanchez Esquivel S."/>
        </authorList>
    </citation>
    <scope>NUCLEOTIDE SEQUENCE [LARGE SCALE GENOMIC DNA]</scope>
    <source>
        <strain evidence="1 2">NF3</strain>
    </source>
</reference>
<protein>
    <submittedName>
        <fullName evidence="1">Uncharacterized protein</fullName>
    </submittedName>
</protein>
<keyword evidence="2" id="KW-1185">Reference proteome</keyword>
<gene>
    <name evidence="1" type="ORF">B4N89_46645</name>
</gene>
<proteinExistence type="predicted"/>
<accession>A0A1T3NI50</accession>
<evidence type="ECO:0000313" key="2">
    <source>
        <dbReference type="Proteomes" id="UP000190037"/>
    </source>
</evidence>
<name>A0A1T3NI50_9ACTN</name>